<evidence type="ECO:0000259" key="4">
    <source>
        <dbReference type="PROSITE" id="PS52004"/>
    </source>
</evidence>
<comment type="caution">
    <text evidence="6">The sequence shown here is derived from an EMBL/GenBank/DDBJ whole genome shotgun (WGS) entry which is preliminary data.</text>
</comment>
<accession>A0AAD7QPA5</accession>
<dbReference type="Proteomes" id="UP001217417">
    <property type="component" value="Unassembled WGS sequence"/>
</dbReference>
<dbReference type="Pfam" id="PF21089">
    <property type="entry name" value="PKS_DH_N"/>
    <property type="match status" value="1"/>
</dbReference>
<dbReference type="EMBL" id="JARPMG010000007">
    <property type="protein sequence ID" value="KAJ8098998.1"/>
    <property type="molecule type" value="Genomic_DNA"/>
</dbReference>
<dbReference type="GO" id="GO:0006633">
    <property type="term" value="P:fatty acid biosynthetic process"/>
    <property type="evidence" value="ECO:0007669"/>
    <property type="project" value="TreeGrafter"/>
</dbReference>
<dbReference type="Gene3D" id="3.10.129.110">
    <property type="entry name" value="Polyketide synthase dehydratase"/>
    <property type="match status" value="1"/>
</dbReference>
<dbReference type="GeneID" id="80885920"/>
<dbReference type="InterPro" id="IPR049552">
    <property type="entry name" value="PKS_DH_N"/>
</dbReference>
<reference evidence="6" key="1">
    <citation type="submission" date="2023-03" db="EMBL/GenBank/DDBJ databases">
        <title>Near-Complete genome sequence of Lipomyces tetrasporous NRRL Y-64009, an oleaginous yeast capable of growing on lignocellulosic hydrolysates.</title>
        <authorList>
            <consortium name="Lawrence Berkeley National Laboratory"/>
            <person name="Jagtap S.S."/>
            <person name="Liu J.-J."/>
            <person name="Walukiewicz H.E."/>
            <person name="Pangilinan J."/>
            <person name="Lipzen A."/>
            <person name="Ahrendt S."/>
            <person name="Koriabine M."/>
            <person name="Cobaugh K."/>
            <person name="Salamov A."/>
            <person name="Yoshinaga Y."/>
            <person name="Ng V."/>
            <person name="Daum C."/>
            <person name="Grigoriev I.V."/>
            <person name="Slininger P.J."/>
            <person name="Dien B.S."/>
            <person name="Jin Y.-S."/>
            <person name="Rao C.V."/>
        </authorList>
    </citation>
    <scope>NUCLEOTIDE SEQUENCE</scope>
    <source>
        <strain evidence="6">NRRL Y-64009</strain>
    </source>
</reference>
<gene>
    <name evidence="6" type="ORF">POJ06DRAFT_301985</name>
</gene>
<dbReference type="Gene3D" id="3.30.70.3290">
    <property type="match status" value="1"/>
</dbReference>
<dbReference type="InterPro" id="IPR016039">
    <property type="entry name" value="Thiolase-like"/>
</dbReference>
<evidence type="ECO:0000256" key="1">
    <source>
        <dbReference type="ARBA" id="ARBA00023268"/>
    </source>
</evidence>
<organism evidence="6 7">
    <name type="scientific">Lipomyces tetrasporus</name>
    <dbReference type="NCBI Taxonomy" id="54092"/>
    <lineage>
        <taxon>Eukaryota</taxon>
        <taxon>Fungi</taxon>
        <taxon>Dikarya</taxon>
        <taxon>Ascomycota</taxon>
        <taxon>Saccharomycotina</taxon>
        <taxon>Lipomycetes</taxon>
        <taxon>Lipomycetales</taxon>
        <taxon>Lipomycetaceae</taxon>
        <taxon>Lipomyces</taxon>
    </lineage>
</organism>
<dbReference type="InterPro" id="IPR001227">
    <property type="entry name" value="Ac_transferase_dom_sf"/>
</dbReference>
<feature type="region of interest" description="Disordered" evidence="3">
    <location>
        <begin position="193"/>
        <end position="213"/>
    </location>
</feature>
<evidence type="ECO:0000313" key="7">
    <source>
        <dbReference type="Proteomes" id="UP001217417"/>
    </source>
</evidence>
<dbReference type="InterPro" id="IPR020841">
    <property type="entry name" value="PKS_Beta-ketoAc_synthase_dom"/>
</dbReference>
<dbReference type="SMART" id="SM00825">
    <property type="entry name" value="PKS_KS"/>
    <property type="match status" value="1"/>
</dbReference>
<evidence type="ECO:0008006" key="8">
    <source>
        <dbReference type="Google" id="ProtNLM"/>
    </source>
</evidence>
<proteinExistence type="predicted"/>
<dbReference type="Pfam" id="PF16197">
    <property type="entry name" value="KAsynt_C_assoc"/>
    <property type="match status" value="1"/>
</dbReference>
<dbReference type="Gene3D" id="3.40.47.10">
    <property type="match status" value="1"/>
</dbReference>
<dbReference type="PROSITE" id="PS52004">
    <property type="entry name" value="KS3_2"/>
    <property type="match status" value="1"/>
</dbReference>
<feature type="region of interest" description="Disordered" evidence="3">
    <location>
        <begin position="502"/>
        <end position="525"/>
    </location>
</feature>
<dbReference type="PANTHER" id="PTHR43775:SF29">
    <property type="entry name" value="ASPERFURANONE POLYKETIDE SYNTHASE AFOG-RELATED"/>
    <property type="match status" value="1"/>
</dbReference>
<dbReference type="PANTHER" id="PTHR43775">
    <property type="entry name" value="FATTY ACID SYNTHASE"/>
    <property type="match status" value="1"/>
</dbReference>
<dbReference type="AlphaFoldDB" id="A0AAD7QPA5"/>
<evidence type="ECO:0000256" key="3">
    <source>
        <dbReference type="SAM" id="MobiDB-lite"/>
    </source>
</evidence>
<dbReference type="InterPro" id="IPR049900">
    <property type="entry name" value="PKS_mFAS_DH"/>
</dbReference>
<dbReference type="Pfam" id="PF02801">
    <property type="entry name" value="Ketoacyl-synt_C"/>
    <property type="match status" value="1"/>
</dbReference>
<dbReference type="PROSITE" id="PS52019">
    <property type="entry name" value="PKS_MFAS_DH"/>
    <property type="match status" value="1"/>
</dbReference>
<evidence type="ECO:0000313" key="6">
    <source>
        <dbReference type="EMBL" id="KAJ8098998.1"/>
    </source>
</evidence>
<keyword evidence="1" id="KW-0511">Multifunctional enzyme</keyword>
<dbReference type="SUPFAM" id="SSF53901">
    <property type="entry name" value="Thiolase-like"/>
    <property type="match status" value="1"/>
</dbReference>
<evidence type="ECO:0000259" key="5">
    <source>
        <dbReference type="PROSITE" id="PS52019"/>
    </source>
</evidence>
<sequence length="525" mass="56753">MLSPSPKAHGTGTKAGDLIETEAIYRVLGKGASKNCKLWIGSVKPNIGHLEAAAGVAGIIKGILPLEHGLIPPNVLFSKPNPAIPFDEWNIGVPTKLTPWPVAHTKRMSISGFGMGGTTGHVVLDAFDSSHDHAGFKRNADALVEHLDTLGPAAKSPEFLANLAHTLLGARSSLSWRATCLAESATELREYLTTKPGDGATRDSSSSTSHPRIGFVFTGQGAQWARMGVEMLELGTQLPVLPTSFETWVAFGIQSENLPTSGEWPRRGSGLMRPIFDERKVFAPTAEGRDGLPQRAYEQVFGSYSASIADIEPLHGQDGYGNDDSEPAPIMVSSVTGHERPWWASGADSKPSQHQECWVHVNAHARENAIHTSLELAAEPFVAGIPLCLSQVNGDKNARQLTDLPPYQWNHSKAFRHETRIQRELVTRRFPTKSIIGALVPMMDESQHLWRNFIRLADEPWIGGHMVGGTVLFPAAGLMSMALEAAQQLPQLALGTARHEHCPADGPEPATSPEPIYDTGPAQII</sequence>
<dbReference type="InterPro" id="IPR042104">
    <property type="entry name" value="PKS_dehydratase_sf"/>
</dbReference>
<dbReference type="RefSeq" id="XP_056042448.1">
    <property type="nucleotide sequence ID" value="XM_056190754.1"/>
</dbReference>
<dbReference type="InterPro" id="IPR014031">
    <property type="entry name" value="Ketoacyl_synth_C"/>
</dbReference>
<dbReference type="GO" id="GO:0044550">
    <property type="term" value="P:secondary metabolite biosynthetic process"/>
    <property type="evidence" value="ECO:0007669"/>
    <property type="project" value="TreeGrafter"/>
</dbReference>
<comment type="caution">
    <text evidence="2">Lacks conserved residue(s) required for the propagation of feature annotation.</text>
</comment>
<feature type="domain" description="Ketosynthase family 3 (KS3)" evidence="4">
    <location>
        <begin position="1"/>
        <end position="126"/>
    </location>
</feature>
<evidence type="ECO:0000256" key="2">
    <source>
        <dbReference type="PROSITE-ProRule" id="PRU01363"/>
    </source>
</evidence>
<dbReference type="GO" id="GO:0004312">
    <property type="term" value="F:fatty acid synthase activity"/>
    <property type="evidence" value="ECO:0007669"/>
    <property type="project" value="TreeGrafter"/>
</dbReference>
<dbReference type="InterPro" id="IPR032821">
    <property type="entry name" value="PKS_assoc"/>
</dbReference>
<dbReference type="CDD" id="cd00833">
    <property type="entry name" value="PKS"/>
    <property type="match status" value="1"/>
</dbReference>
<keyword evidence="7" id="KW-1185">Reference proteome</keyword>
<feature type="domain" description="PKS/mFAS DH" evidence="5">
    <location>
        <begin position="433"/>
        <end position="525"/>
    </location>
</feature>
<dbReference type="InterPro" id="IPR050091">
    <property type="entry name" value="PKS_NRPS_Biosynth_Enz"/>
</dbReference>
<name>A0AAD7QPA5_9ASCO</name>
<protein>
    <recommendedName>
        <fullName evidence="8">Polyketide synthase</fullName>
    </recommendedName>
</protein>
<dbReference type="Gene3D" id="3.40.366.10">
    <property type="entry name" value="Malonyl-Coenzyme A Acyl Carrier Protein, domain 2"/>
    <property type="match status" value="1"/>
</dbReference>